<dbReference type="AlphaFoldDB" id="A0A2Z4JTH9"/>
<dbReference type="EMBL" id="CP030085">
    <property type="protein sequence ID" value="AWW50175.1"/>
    <property type="molecule type" value="Genomic_DNA"/>
</dbReference>
<accession>A0A2Z4JTH9</accession>
<organism evidence="2 4">
    <name type="scientific">Polynucleobacter paneuropaeus</name>
    <dbReference type="NCBI Taxonomy" id="2527775"/>
    <lineage>
        <taxon>Bacteria</taxon>
        <taxon>Pseudomonadati</taxon>
        <taxon>Pseudomonadota</taxon>
        <taxon>Betaproteobacteria</taxon>
        <taxon>Burkholderiales</taxon>
        <taxon>Burkholderiaceae</taxon>
        <taxon>Polynucleobacter</taxon>
    </lineage>
</organism>
<gene>
    <name evidence="3" type="ORF">G6731_08800</name>
    <name evidence="2" type="ORF">Pas1_07145</name>
</gene>
<reference evidence="4" key="1">
    <citation type="submission" date="2018-06" db="EMBL/GenBank/DDBJ databases">
        <title>Description of a new Polynucleobacter species.</title>
        <authorList>
            <person name="Hahn M.W."/>
        </authorList>
    </citation>
    <scope>NUCLEOTIDE SEQUENCE [LARGE SCALE GENOMIC DNA]</scope>
    <source>
        <strain evidence="4">MG-25-Pas1-D2</strain>
    </source>
</reference>
<feature type="compositionally biased region" description="Low complexity" evidence="1">
    <location>
        <begin position="22"/>
        <end position="37"/>
    </location>
</feature>
<dbReference type="EMBL" id="JAANEY010000001">
    <property type="protein sequence ID" value="MBT8552051.1"/>
    <property type="molecule type" value="Genomic_DNA"/>
</dbReference>
<evidence type="ECO:0000313" key="2">
    <source>
        <dbReference type="EMBL" id="AWW50175.1"/>
    </source>
</evidence>
<protein>
    <submittedName>
        <fullName evidence="2">Uncharacterized protein</fullName>
    </submittedName>
</protein>
<evidence type="ECO:0000313" key="3">
    <source>
        <dbReference type="EMBL" id="MBT8552051.1"/>
    </source>
</evidence>
<evidence type="ECO:0000256" key="1">
    <source>
        <dbReference type="SAM" id="MobiDB-lite"/>
    </source>
</evidence>
<reference evidence="3" key="3">
    <citation type="journal article" date="2021" name="Genome Biol. Evol.">
        <title>Continental-Scale Gene Flow Prevents Allopatric Divergence of Pelagic Freshwater Bacteria.</title>
        <authorList>
            <person name="Hoetzinger M."/>
            <person name="Pitt A."/>
            <person name="Huemer A."/>
            <person name="Hahn M.W."/>
        </authorList>
    </citation>
    <scope>NUCLEOTIDE SEQUENCE</scope>
    <source>
        <strain evidence="3">SM1-W8</strain>
    </source>
</reference>
<feature type="region of interest" description="Disordered" evidence="1">
    <location>
        <begin position="18"/>
        <end position="41"/>
    </location>
</feature>
<sequence length="67" mass="7376">MKKKTDTSNVVDLETVKSTIQSTTAPSAKSTSAVKKPAQPPVVEVEVEEAYQPKSVFQDRNWNKGLK</sequence>
<dbReference type="RefSeq" id="WP_112203174.1">
    <property type="nucleotide sequence ID" value="NZ_CBCSBS010000001.1"/>
</dbReference>
<dbReference type="Proteomes" id="UP000783102">
    <property type="component" value="Unassembled WGS sequence"/>
</dbReference>
<reference evidence="2" key="2">
    <citation type="journal article" date="2019" name="Int. J. Syst. Evol. Microbiol.">
        <title>Polynucleobacter paneuropaeus sp. nov., characterized by six strains isolated from freshwater lakes located along a 3000 km north-south cross-section across Europe.</title>
        <authorList>
            <person name="Hoetzinger M."/>
            <person name="Schmidt J."/>
            <person name="Pitt A."/>
            <person name="Koll U."/>
            <person name="Lang E."/>
            <person name="Hahn M.W."/>
        </authorList>
    </citation>
    <scope>NUCLEOTIDE SEQUENCE</scope>
    <source>
        <strain evidence="2">MG-25-Pas1-D2</strain>
    </source>
</reference>
<evidence type="ECO:0000313" key="4">
    <source>
        <dbReference type="Proteomes" id="UP000248592"/>
    </source>
</evidence>
<name>A0A2Z4JTH9_9BURK</name>
<dbReference type="Proteomes" id="UP000248592">
    <property type="component" value="Chromosome"/>
</dbReference>
<proteinExistence type="predicted"/>